<dbReference type="PANTHER" id="PTHR35004">
    <property type="entry name" value="TRANSPOSASE RV3428C-RELATED"/>
    <property type="match status" value="1"/>
</dbReference>
<organism evidence="1 2">
    <name type="scientific">Aduncisulcus paluster</name>
    <dbReference type="NCBI Taxonomy" id="2918883"/>
    <lineage>
        <taxon>Eukaryota</taxon>
        <taxon>Metamonada</taxon>
        <taxon>Carpediemonas-like organisms</taxon>
        <taxon>Aduncisulcus</taxon>
    </lineage>
</organism>
<dbReference type="EMBL" id="BQXS01006368">
    <property type="protein sequence ID" value="GKT19546.1"/>
    <property type="molecule type" value="Genomic_DNA"/>
</dbReference>
<evidence type="ECO:0000313" key="1">
    <source>
        <dbReference type="EMBL" id="GKT19546.1"/>
    </source>
</evidence>
<comment type="caution">
    <text evidence="1">The sequence shown here is derived from an EMBL/GenBank/DDBJ whole genome shotgun (WGS) entry which is preliminary data.</text>
</comment>
<keyword evidence="2" id="KW-1185">Reference proteome</keyword>
<evidence type="ECO:0000313" key="2">
    <source>
        <dbReference type="Proteomes" id="UP001057375"/>
    </source>
</evidence>
<accession>A0ABQ5JW96</accession>
<feature type="non-terminal residue" evidence="1">
    <location>
        <position position="1"/>
    </location>
</feature>
<dbReference type="PANTHER" id="PTHR35004:SF6">
    <property type="entry name" value="TRANSPOSASE"/>
    <property type="match status" value="1"/>
</dbReference>
<sequence length="114" mass="13692">DPFKEYILKRMNEGCLNAMIILDEIIKQGYTGKIIILRDFMRPHRKHCKQQAFTRFETKPGEQAQVDWGEFYLVQESKKKRVHAFVMVMGYSRSMYVEFVENEKLQTLIECHER</sequence>
<proteinExistence type="predicted"/>
<name>A0ABQ5JW96_9EUKA</name>
<dbReference type="Proteomes" id="UP001057375">
    <property type="component" value="Unassembled WGS sequence"/>
</dbReference>
<gene>
    <name evidence="1" type="ORF">ADUPG1_004327</name>
</gene>
<protein>
    <submittedName>
        <fullName evidence="1">IS21 family transposase</fullName>
    </submittedName>
</protein>
<reference evidence="1" key="1">
    <citation type="submission" date="2022-03" db="EMBL/GenBank/DDBJ databases">
        <title>Draft genome sequence of Aduncisulcus paluster, a free-living microaerophilic Fornicata.</title>
        <authorList>
            <person name="Yuyama I."/>
            <person name="Kume K."/>
            <person name="Tamura T."/>
            <person name="Inagaki Y."/>
            <person name="Hashimoto T."/>
        </authorList>
    </citation>
    <scope>NUCLEOTIDE SEQUENCE</scope>
    <source>
        <strain evidence="1">NY0171</strain>
    </source>
</reference>